<keyword evidence="1" id="KW-0472">Membrane</keyword>
<dbReference type="Gene3D" id="3.40.1350.10">
    <property type="match status" value="1"/>
</dbReference>
<dbReference type="SUPFAM" id="SSF52980">
    <property type="entry name" value="Restriction endonuclease-like"/>
    <property type="match status" value="1"/>
</dbReference>
<name>A0A6P1GEN0_SPHYA</name>
<dbReference type="Pfam" id="PF04471">
    <property type="entry name" value="Mrr_cat"/>
    <property type="match status" value="1"/>
</dbReference>
<protein>
    <recommendedName>
        <fullName evidence="2">Restriction endonuclease type IV Mrr domain-containing protein</fullName>
    </recommendedName>
</protein>
<dbReference type="GO" id="GO:0015666">
    <property type="term" value="F:restriction endodeoxyribonuclease activity"/>
    <property type="evidence" value="ECO:0007669"/>
    <property type="project" value="TreeGrafter"/>
</dbReference>
<dbReference type="InterPro" id="IPR011856">
    <property type="entry name" value="tRNA_endonuc-like_dom_sf"/>
</dbReference>
<feature type="transmembrane region" description="Helical" evidence="1">
    <location>
        <begin position="25"/>
        <end position="45"/>
    </location>
</feature>
<dbReference type="PANTHER" id="PTHR30015:SF6">
    <property type="entry name" value="SLL1429 PROTEIN"/>
    <property type="match status" value="1"/>
</dbReference>
<evidence type="ECO:0000259" key="2">
    <source>
        <dbReference type="Pfam" id="PF04471"/>
    </source>
</evidence>
<dbReference type="GO" id="GO:0009307">
    <property type="term" value="P:DNA restriction-modification system"/>
    <property type="evidence" value="ECO:0007669"/>
    <property type="project" value="InterPro"/>
</dbReference>
<dbReference type="GO" id="GO:0003677">
    <property type="term" value="F:DNA binding"/>
    <property type="evidence" value="ECO:0007669"/>
    <property type="project" value="InterPro"/>
</dbReference>
<dbReference type="InterPro" id="IPR011335">
    <property type="entry name" value="Restrct_endonuc-II-like"/>
</dbReference>
<evidence type="ECO:0000313" key="4">
    <source>
        <dbReference type="Proteomes" id="UP000464086"/>
    </source>
</evidence>
<evidence type="ECO:0000313" key="3">
    <source>
        <dbReference type="EMBL" id="QHD66838.1"/>
    </source>
</evidence>
<sequence length="260" mass="28730">MHFVVAFLILVVVLASVTGMGFGNALILGVVLIVIAAVVVAMMAAESGKKMRSALEQEGGRLVDEHLSALVRRYRQLVRTDEYGLIDNKAWEKERLHFFNNIVMPALPPQAGWEQFRSHFNDAVLDPKVRAAFEQQRQSFADHFNSDIDPIDYEHFCAERLRKLGWDAKVTKSAGDQGADIVARCADGAMVVQCKRHAKTVGNKAVQEIVGAMRFYDADYALVIATNGYTKAAHALADVNGVILIHHDDLVDGWVPWAAS</sequence>
<dbReference type="AlphaFoldDB" id="A0A6P1GEN0"/>
<keyword evidence="1" id="KW-1133">Transmembrane helix</keyword>
<evidence type="ECO:0000256" key="1">
    <source>
        <dbReference type="SAM" id="Phobius"/>
    </source>
</evidence>
<dbReference type="RefSeq" id="WP_159366061.1">
    <property type="nucleotide sequence ID" value="NZ_CP047218.1"/>
</dbReference>
<accession>A0A6P1GEN0</accession>
<dbReference type="InterPro" id="IPR052906">
    <property type="entry name" value="Type_IV_Methyl-Rstrct_Enzyme"/>
</dbReference>
<dbReference type="InterPro" id="IPR007560">
    <property type="entry name" value="Restrct_endonuc_IV_Mrr"/>
</dbReference>
<dbReference type="Proteomes" id="UP000464086">
    <property type="component" value="Chromosome"/>
</dbReference>
<organism evidence="3 4">
    <name type="scientific">Sphingobium yanoikuyae</name>
    <name type="common">Sphingomonas yanoikuyae</name>
    <dbReference type="NCBI Taxonomy" id="13690"/>
    <lineage>
        <taxon>Bacteria</taxon>
        <taxon>Pseudomonadati</taxon>
        <taxon>Pseudomonadota</taxon>
        <taxon>Alphaproteobacteria</taxon>
        <taxon>Sphingomonadales</taxon>
        <taxon>Sphingomonadaceae</taxon>
        <taxon>Sphingobium</taxon>
    </lineage>
</organism>
<feature type="domain" description="Restriction endonuclease type IV Mrr" evidence="2">
    <location>
        <begin position="148"/>
        <end position="252"/>
    </location>
</feature>
<proteinExistence type="predicted"/>
<keyword evidence="1" id="KW-0812">Transmembrane</keyword>
<dbReference type="EMBL" id="CP047218">
    <property type="protein sequence ID" value="QHD66838.1"/>
    <property type="molecule type" value="Genomic_DNA"/>
</dbReference>
<dbReference type="PANTHER" id="PTHR30015">
    <property type="entry name" value="MRR RESTRICTION SYSTEM PROTEIN"/>
    <property type="match status" value="1"/>
</dbReference>
<gene>
    <name evidence="3" type="ORF">GS397_07105</name>
</gene>
<reference evidence="3 4" key="1">
    <citation type="submission" date="2019-12" db="EMBL/GenBank/DDBJ databases">
        <title>Functional and genomic insights into the Sphingobium yanoikuyae YC-JY1, a bacterium efficiently degrading bisphenol A.</title>
        <authorList>
            <person name="Jia Y."/>
            <person name="Li X."/>
            <person name="Wang J."/>
            <person name="Eltoukhy A."/>
            <person name="Lamraoui I."/>
            <person name="Yan Y."/>
        </authorList>
    </citation>
    <scope>NUCLEOTIDE SEQUENCE [LARGE SCALE GENOMIC DNA]</scope>
    <source>
        <strain evidence="3 4">YC-JY1</strain>
    </source>
</reference>